<organism evidence="1 2">
    <name type="scientific">Panagrolaimus davidi</name>
    <dbReference type="NCBI Taxonomy" id="227884"/>
    <lineage>
        <taxon>Eukaryota</taxon>
        <taxon>Metazoa</taxon>
        <taxon>Ecdysozoa</taxon>
        <taxon>Nematoda</taxon>
        <taxon>Chromadorea</taxon>
        <taxon>Rhabditida</taxon>
        <taxon>Tylenchina</taxon>
        <taxon>Panagrolaimomorpha</taxon>
        <taxon>Panagrolaimoidea</taxon>
        <taxon>Panagrolaimidae</taxon>
        <taxon>Panagrolaimus</taxon>
    </lineage>
</organism>
<dbReference type="AlphaFoldDB" id="A0A914QCN4"/>
<name>A0A914QCN4_9BILA</name>
<evidence type="ECO:0000313" key="1">
    <source>
        <dbReference type="Proteomes" id="UP000887578"/>
    </source>
</evidence>
<accession>A0A914QCN4</accession>
<evidence type="ECO:0000313" key="2">
    <source>
        <dbReference type="WBParaSite" id="PDA_v2.g24936.t1"/>
    </source>
</evidence>
<keyword evidence="1" id="KW-1185">Reference proteome</keyword>
<reference evidence="2" key="1">
    <citation type="submission" date="2022-11" db="UniProtKB">
        <authorList>
            <consortium name="WormBaseParasite"/>
        </authorList>
    </citation>
    <scope>IDENTIFICATION</scope>
</reference>
<dbReference type="WBParaSite" id="PDA_v2.g24936.t1">
    <property type="protein sequence ID" value="PDA_v2.g24936.t1"/>
    <property type="gene ID" value="PDA_v2.g24936"/>
</dbReference>
<proteinExistence type="predicted"/>
<sequence length="273" mass="31603">MVPLSPPCPTIIHQDKHFSVFLNGPETFTLFEIHDISFISNLTNDENINKNDKRIIKRFINEATKLYSNNSKTAVIPIQYSKTKNSGQYSTKLTLQNLSKPIKDKIYDFGEYANLDISNKGFTVIYEVAKINGIELPVIKELIENRDKIYAENKKCWNNSFTTKYNFCYLIPNPIHFEGESDFVSKLIDELIFVGKIFQHPNYPEFSISKIIEIYTTLIMMNIVDFLISEGIIFPKCYSLNGDSISFQPLKCFEIKDVENYIFQQTNLCISLH</sequence>
<dbReference type="Proteomes" id="UP000887578">
    <property type="component" value="Unplaced"/>
</dbReference>
<protein>
    <submittedName>
        <fullName evidence="2">Uncharacterized protein</fullName>
    </submittedName>
</protein>